<comment type="caution">
    <text evidence="1">The sequence shown here is derived from an EMBL/GenBank/DDBJ whole genome shotgun (WGS) entry which is preliminary data.</text>
</comment>
<dbReference type="EMBL" id="SJPY01000002">
    <property type="protein sequence ID" value="TWU43996.1"/>
    <property type="molecule type" value="Genomic_DNA"/>
</dbReference>
<keyword evidence="2" id="KW-1185">Reference proteome</keyword>
<organism evidence="1 2">
    <name type="scientific">Novipirellula aureliae</name>
    <dbReference type="NCBI Taxonomy" id="2527966"/>
    <lineage>
        <taxon>Bacteria</taxon>
        <taxon>Pseudomonadati</taxon>
        <taxon>Planctomycetota</taxon>
        <taxon>Planctomycetia</taxon>
        <taxon>Pirellulales</taxon>
        <taxon>Pirellulaceae</taxon>
        <taxon>Novipirellula</taxon>
    </lineage>
</organism>
<reference evidence="1 2" key="1">
    <citation type="submission" date="2019-02" db="EMBL/GenBank/DDBJ databases">
        <title>Deep-cultivation of Planctomycetes and their phenomic and genomic characterization uncovers novel biology.</title>
        <authorList>
            <person name="Wiegand S."/>
            <person name="Jogler M."/>
            <person name="Boedeker C."/>
            <person name="Pinto D."/>
            <person name="Vollmers J."/>
            <person name="Rivas-Marin E."/>
            <person name="Kohn T."/>
            <person name="Peeters S.H."/>
            <person name="Heuer A."/>
            <person name="Rast P."/>
            <person name="Oberbeckmann S."/>
            <person name="Bunk B."/>
            <person name="Jeske O."/>
            <person name="Meyerdierks A."/>
            <person name="Storesund J.E."/>
            <person name="Kallscheuer N."/>
            <person name="Luecker S."/>
            <person name="Lage O.M."/>
            <person name="Pohl T."/>
            <person name="Merkel B.J."/>
            <person name="Hornburger P."/>
            <person name="Mueller R.-W."/>
            <person name="Bruemmer F."/>
            <person name="Labrenz M."/>
            <person name="Spormann A.M."/>
            <person name="Op Den Camp H."/>
            <person name="Overmann J."/>
            <person name="Amann R."/>
            <person name="Jetten M.S.M."/>
            <person name="Mascher T."/>
            <person name="Medema M.H."/>
            <person name="Devos D.P."/>
            <person name="Kaster A.-K."/>
            <person name="Ovreas L."/>
            <person name="Rohde M."/>
            <person name="Galperin M.Y."/>
            <person name="Jogler C."/>
        </authorList>
    </citation>
    <scope>NUCLEOTIDE SEQUENCE [LARGE SCALE GENOMIC DNA]</scope>
    <source>
        <strain evidence="1 2">Q31b</strain>
    </source>
</reference>
<protein>
    <submittedName>
        <fullName evidence="1">Uncharacterized protein</fullName>
    </submittedName>
</protein>
<proteinExistence type="predicted"/>
<sequence length="178" mass="20021">MDDHNRSSAAQLSLRESTDTIIATVRRGDPFKRVETIDSRGIHAVHLRPAAKDTMTLCRRENIFQINSQLKSAREVYRRCFGDLMFGSPDHFVELPRYSFDAFVEHGYEMITPGDLDAIEDITLTEVRLQSGGSQNPYTIFGADNLIADMEERGYHIDLDDSTLPVSIITGGGWGRGR</sequence>
<accession>A0A5C6E940</accession>
<gene>
    <name evidence="1" type="ORF">Q31b_15300</name>
</gene>
<name>A0A5C6E940_9BACT</name>
<evidence type="ECO:0000313" key="1">
    <source>
        <dbReference type="EMBL" id="TWU43996.1"/>
    </source>
</evidence>
<dbReference type="RefSeq" id="WP_146599036.1">
    <property type="nucleotide sequence ID" value="NZ_SJPY01000002.1"/>
</dbReference>
<evidence type="ECO:0000313" key="2">
    <source>
        <dbReference type="Proteomes" id="UP000315471"/>
    </source>
</evidence>
<dbReference type="OrthoDB" id="232875at2"/>
<dbReference type="Proteomes" id="UP000315471">
    <property type="component" value="Unassembled WGS sequence"/>
</dbReference>
<dbReference type="AlphaFoldDB" id="A0A5C6E940"/>